<reference evidence="2" key="1">
    <citation type="submission" date="2020-12" db="EMBL/GenBank/DDBJ databases">
        <title>Sanguibacter suaedae sp. nov., isolated from Suaeda aralocaspica.</title>
        <authorList>
            <person name="Ma Q."/>
        </authorList>
    </citation>
    <scope>NUCLEOTIDE SEQUENCE</scope>
    <source>
        <strain evidence="2">YZGR15</strain>
    </source>
</reference>
<name>A0A934ICY3_9MICO</name>
<feature type="region of interest" description="Disordered" evidence="1">
    <location>
        <begin position="1"/>
        <end position="25"/>
    </location>
</feature>
<dbReference type="InterPro" id="IPR012341">
    <property type="entry name" value="6hp_glycosidase-like_sf"/>
</dbReference>
<dbReference type="Proteomes" id="UP000602087">
    <property type="component" value="Unassembled WGS sequence"/>
</dbReference>
<dbReference type="RefSeq" id="WP_198734220.1">
    <property type="nucleotide sequence ID" value="NZ_JAEINH010000009.1"/>
</dbReference>
<feature type="compositionally biased region" description="Gly residues" evidence="1">
    <location>
        <begin position="15"/>
        <end position="25"/>
    </location>
</feature>
<dbReference type="GO" id="GO:0005975">
    <property type="term" value="P:carbohydrate metabolic process"/>
    <property type="evidence" value="ECO:0007669"/>
    <property type="project" value="InterPro"/>
</dbReference>
<dbReference type="InterPro" id="IPR008928">
    <property type="entry name" value="6-hairpin_glycosidase_sf"/>
</dbReference>
<organism evidence="2 3">
    <name type="scientific">Sanguibacter suaedae</name>
    <dbReference type="NCBI Taxonomy" id="2795737"/>
    <lineage>
        <taxon>Bacteria</taxon>
        <taxon>Bacillati</taxon>
        <taxon>Actinomycetota</taxon>
        <taxon>Actinomycetes</taxon>
        <taxon>Micrococcales</taxon>
        <taxon>Sanguibacteraceae</taxon>
        <taxon>Sanguibacter</taxon>
    </lineage>
</organism>
<dbReference type="EMBL" id="JAEINH010000009">
    <property type="protein sequence ID" value="MBI9115658.1"/>
    <property type="molecule type" value="Genomic_DNA"/>
</dbReference>
<evidence type="ECO:0000313" key="3">
    <source>
        <dbReference type="Proteomes" id="UP000602087"/>
    </source>
</evidence>
<dbReference type="AlphaFoldDB" id="A0A934ICY3"/>
<accession>A0A934ICY3</accession>
<evidence type="ECO:0000313" key="2">
    <source>
        <dbReference type="EMBL" id="MBI9115658.1"/>
    </source>
</evidence>
<sequence>MDGRGPTVAGATTATGGGSAAGGSGLLRAHGTQGVPRRAVLRAAGIAAVVPFVVAGTALGAGAAPKKPGGGKGKPVAPEPAPAPEPVPVPEVPASADFTANLAAAFAFLDERVSLAPGTEGFLPRSYTSGFLGSIGYDVAFVYDCALVVLAYLARGTEADVARAARVGDVLVAVQSADVAGDGRVRSSYMSSPAVGSRGADVANAATMTGNQAWVGLALVALHQRTGDARYLTAALRTAELLLGSTYDTRGVGGFAGGWTAGGAKIGWRSTEHNIDCVAFFGRLASVTGDARWAAASESARRFVRSMWAGTHFHVGTLDDGTTPNTWPIFEDVQSWSWLALGETAHSASVDWAWDNLVTTDGAVTGPRVFFTTQQKVWVEGTCQLATALVSRGAPGDAERAATLRASIWTAQTTGSAADGRGVPAASSDGLDDGYGETIYASLHTGATAWAVFAELGVNPLAS</sequence>
<evidence type="ECO:0008006" key="4">
    <source>
        <dbReference type="Google" id="ProtNLM"/>
    </source>
</evidence>
<dbReference type="SUPFAM" id="SSF48208">
    <property type="entry name" value="Six-hairpin glycosidases"/>
    <property type="match status" value="1"/>
</dbReference>
<dbReference type="Gene3D" id="1.50.10.10">
    <property type="match status" value="1"/>
</dbReference>
<proteinExistence type="predicted"/>
<protein>
    <recommendedName>
        <fullName evidence="4">Tat pathway signal sequence domain protein</fullName>
    </recommendedName>
</protein>
<gene>
    <name evidence="2" type="ORF">JAV76_11600</name>
</gene>
<feature type="region of interest" description="Disordered" evidence="1">
    <location>
        <begin position="64"/>
        <end position="90"/>
    </location>
</feature>
<evidence type="ECO:0000256" key="1">
    <source>
        <dbReference type="SAM" id="MobiDB-lite"/>
    </source>
</evidence>
<feature type="compositionally biased region" description="Pro residues" evidence="1">
    <location>
        <begin position="77"/>
        <end position="90"/>
    </location>
</feature>
<comment type="caution">
    <text evidence="2">The sequence shown here is derived from an EMBL/GenBank/DDBJ whole genome shotgun (WGS) entry which is preliminary data.</text>
</comment>
<keyword evidence="3" id="KW-1185">Reference proteome</keyword>